<evidence type="ECO:0000259" key="5">
    <source>
        <dbReference type="PROSITE" id="PS50994"/>
    </source>
</evidence>
<dbReference type="InterPro" id="IPR043128">
    <property type="entry name" value="Rev_trsase/Diguanyl_cyclase"/>
</dbReference>
<evidence type="ECO:0000256" key="3">
    <source>
        <dbReference type="ARBA" id="ARBA00039658"/>
    </source>
</evidence>
<dbReference type="InterPro" id="IPR000477">
    <property type="entry name" value="RT_dom"/>
</dbReference>
<dbReference type="Ensembl" id="ENSONIT00000034644.1">
    <property type="protein sequence ID" value="ENSONIP00000054775.1"/>
    <property type="gene ID" value="ENSONIG00000029564.1"/>
</dbReference>
<dbReference type="GO" id="GO:0003676">
    <property type="term" value="F:nucleic acid binding"/>
    <property type="evidence" value="ECO:0007669"/>
    <property type="project" value="InterPro"/>
</dbReference>
<evidence type="ECO:0000313" key="6">
    <source>
        <dbReference type="Ensembl" id="ENSONIP00000054775.1"/>
    </source>
</evidence>
<dbReference type="PANTHER" id="PTHR37984">
    <property type="entry name" value="PROTEIN CBG26694"/>
    <property type="match status" value="1"/>
</dbReference>
<reference evidence="6" key="2">
    <citation type="submission" date="2025-08" db="UniProtKB">
        <authorList>
            <consortium name="Ensembl"/>
        </authorList>
    </citation>
    <scope>IDENTIFICATION</scope>
</reference>
<evidence type="ECO:0000259" key="4">
    <source>
        <dbReference type="PROSITE" id="PS50878"/>
    </source>
</evidence>
<dbReference type="EC" id="3.1.26.4" evidence="2"/>
<reference evidence="6" key="3">
    <citation type="submission" date="2025-09" db="UniProtKB">
        <authorList>
            <consortium name="Ensembl"/>
        </authorList>
    </citation>
    <scope>IDENTIFICATION</scope>
</reference>
<comment type="similarity">
    <text evidence="1">Belongs to the beta type-B retroviral polymerase family. HERV class-II K(HML-2) pol subfamily.</text>
</comment>
<proteinExistence type="inferred from homology"/>
<dbReference type="Gene3D" id="3.10.10.10">
    <property type="entry name" value="HIV Type 1 Reverse Transcriptase, subunit A, domain 1"/>
    <property type="match status" value="1"/>
</dbReference>
<protein>
    <recommendedName>
        <fullName evidence="3">Gypsy retrotransposon integrase-like protein 1</fullName>
        <ecNumber evidence="2">3.1.26.4</ecNumber>
    </recommendedName>
</protein>
<organism evidence="6 7">
    <name type="scientific">Oreochromis niloticus</name>
    <name type="common">Nile tilapia</name>
    <name type="synonym">Tilapia nilotica</name>
    <dbReference type="NCBI Taxonomy" id="8128"/>
    <lineage>
        <taxon>Eukaryota</taxon>
        <taxon>Metazoa</taxon>
        <taxon>Chordata</taxon>
        <taxon>Craniata</taxon>
        <taxon>Vertebrata</taxon>
        <taxon>Euteleostomi</taxon>
        <taxon>Actinopterygii</taxon>
        <taxon>Neopterygii</taxon>
        <taxon>Teleostei</taxon>
        <taxon>Neoteleostei</taxon>
        <taxon>Acanthomorphata</taxon>
        <taxon>Ovalentaria</taxon>
        <taxon>Cichlomorphae</taxon>
        <taxon>Cichliformes</taxon>
        <taxon>Cichlidae</taxon>
        <taxon>African cichlids</taxon>
        <taxon>Pseudocrenilabrinae</taxon>
        <taxon>Oreochromini</taxon>
        <taxon>Oreochromis</taxon>
    </lineage>
</organism>
<keyword evidence="7" id="KW-1185">Reference proteome</keyword>
<dbReference type="PROSITE" id="PS50994">
    <property type="entry name" value="INTEGRASE"/>
    <property type="match status" value="1"/>
</dbReference>
<dbReference type="InterPro" id="IPR012337">
    <property type="entry name" value="RNaseH-like_sf"/>
</dbReference>
<dbReference type="SUPFAM" id="SSF53098">
    <property type="entry name" value="Ribonuclease H-like"/>
    <property type="match status" value="1"/>
</dbReference>
<dbReference type="FunFam" id="3.30.420.10:FF:000032">
    <property type="entry name" value="Retrovirus-related Pol polyprotein from transposon 297-like Protein"/>
    <property type="match status" value="1"/>
</dbReference>
<dbReference type="PROSITE" id="PS50878">
    <property type="entry name" value="RT_POL"/>
    <property type="match status" value="1"/>
</dbReference>
<dbReference type="InterPro" id="IPR036397">
    <property type="entry name" value="RNaseH_sf"/>
</dbReference>
<dbReference type="Pfam" id="PF17921">
    <property type="entry name" value="Integrase_H2C2"/>
    <property type="match status" value="1"/>
</dbReference>
<sequence>MSHSIPCAGHLGQSKTFSRMIPRLYWPQQFSDTVQYCKACPQCQLTAPGRKADRPPLISMPIIDTTFSRIAMDVVGPLEQSKAGHKYILVVCDYATKYPEAFPLKKIKARQIVNCLIQLFSRVGIPKEIITDQGTNFTSKMLKEVYRLLGIQGVKTSPYHPQTDGLVERFNKTLKSMLRKFVNETGSDWYQWLPFLLFAYLEVPQSSTGFSPFQLLYGHPVRGPMDVLKEAREGSMSEQRFSELSYVLKMRDKLEHFQELANNSLAHAQQQQKQRYDKVSRRRVFREGQKVLLLLPTSESSLLAKWQGPYEITKKTGPVTYELHLPDRRKNHQVFHVNLLKEWTAQPQDSTSMWACTVVDEEEPQEQYFPSSAVKTVFPVLNHLPLERRQEVQSLMTKELFSLKPGHTHLIEHKITLHSPDQQPIRDTTCRIPAKLLPELKSELEEMLAAGIIEPSHSEWCSPVVLVPKKDDPKLRFCVNFSKLNSVSAFDPYPMPRVDELIDRLGNGKFLTTLDLCKGYWQVPLTDSSKDLTTFRVPSGLFRFTVMPFGLHGAPATFQRLVDRVLRGAEQYAAAYCSAPLNAYIDDIVVFSGTWEDHLKHLADVFQRITNAGLVINAKKCHIAKPEVQYLGYVIGGGGIRPQVGKVDAVAAAPLPNTKKRLRCCV</sequence>
<dbReference type="AlphaFoldDB" id="A0A669D934"/>
<reference evidence="7" key="1">
    <citation type="submission" date="2012-01" db="EMBL/GenBank/DDBJ databases">
        <title>The Genome Sequence of Oreochromis niloticus (Nile Tilapia).</title>
        <authorList>
            <consortium name="Broad Institute Genome Assembly Team"/>
            <consortium name="Broad Institute Sequencing Platform"/>
            <person name="Di Palma F."/>
            <person name="Johnson J."/>
            <person name="Lander E.S."/>
            <person name="Lindblad-Toh K."/>
        </authorList>
    </citation>
    <scope>NUCLEOTIDE SEQUENCE [LARGE SCALE GENOMIC DNA]</scope>
</reference>
<dbReference type="InParanoid" id="A0A669D934"/>
<accession>A0A669D934</accession>
<dbReference type="Pfam" id="PF00078">
    <property type="entry name" value="RVT_1"/>
    <property type="match status" value="1"/>
</dbReference>
<dbReference type="SUPFAM" id="SSF56672">
    <property type="entry name" value="DNA/RNA polymerases"/>
    <property type="match status" value="1"/>
</dbReference>
<evidence type="ECO:0000256" key="2">
    <source>
        <dbReference type="ARBA" id="ARBA00012180"/>
    </source>
</evidence>
<dbReference type="Gene3D" id="3.30.420.10">
    <property type="entry name" value="Ribonuclease H-like superfamily/Ribonuclease H"/>
    <property type="match status" value="1"/>
</dbReference>
<dbReference type="InterPro" id="IPR041588">
    <property type="entry name" value="Integrase_H2C2"/>
</dbReference>
<dbReference type="Proteomes" id="UP000005207">
    <property type="component" value="Linkage group LG15"/>
</dbReference>
<dbReference type="OMA" id="CHIAKPE"/>
<dbReference type="InterPro" id="IPR050951">
    <property type="entry name" value="Retrovirus_Pol_polyprotein"/>
</dbReference>
<dbReference type="GO" id="GO:0015074">
    <property type="term" value="P:DNA integration"/>
    <property type="evidence" value="ECO:0007669"/>
    <property type="project" value="InterPro"/>
</dbReference>
<dbReference type="Pfam" id="PF22938">
    <property type="entry name" value="Integrase_p58_C"/>
    <property type="match status" value="1"/>
</dbReference>
<dbReference type="InterPro" id="IPR001584">
    <property type="entry name" value="Integrase_cat-core"/>
</dbReference>
<dbReference type="GeneTree" id="ENSGT01050000244855"/>
<dbReference type="CDD" id="cd01647">
    <property type="entry name" value="RT_LTR"/>
    <property type="match status" value="1"/>
</dbReference>
<dbReference type="Gene3D" id="3.30.70.270">
    <property type="match status" value="1"/>
</dbReference>
<dbReference type="GO" id="GO:0004523">
    <property type="term" value="F:RNA-DNA hybrid ribonuclease activity"/>
    <property type="evidence" value="ECO:0007669"/>
    <property type="project" value="UniProtKB-EC"/>
</dbReference>
<dbReference type="PANTHER" id="PTHR37984:SF15">
    <property type="entry name" value="INTEGRASE CATALYTIC DOMAIN-CONTAINING PROTEIN"/>
    <property type="match status" value="1"/>
</dbReference>
<feature type="domain" description="Reverse transcriptase" evidence="4">
    <location>
        <begin position="448"/>
        <end position="635"/>
    </location>
</feature>
<evidence type="ECO:0000313" key="7">
    <source>
        <dbReference type="Proteomes" id="UP000005207"/>
    </source>
</evidence>
<dbReference type="InterPro" id="IPR043502">
    <property type="entry name" value="DNA/RNA_pol_sf"/>
</dbReference>
<dbReference type="Pfam" id="PF00665">
    <property type="entry name" value="rve"/>
    <property type="match status" value="1"/>
</dbReference>
<name>A0A669D934_ORENI</name>
<evidence type="ECO:0000256" key="1">
    <source>
        <dbReference type="ARBA" id="ARBA00010879"/>
    </source>
</evidence>
<feature type="domain" description="Integrase catalytic" evidence="5">
    <location>
        <begin position="57"/>
        <end position="220"/>
    </location>
</feature>
<dbReference type="InterPro" id="IPR054465">
    <property type="entry name" value="Integrase_p58-like_C"/>
</dbReference>
<dbReference type="Gene3D" id="1.10.340.70">
    <property type="match status" value="1"/>
</dbReference>